<evidence type="ECO:0000313" key="1">
    <source>
        <dbReference type="EMBL" id="KAF2756203.1"/>
    </source>
</evidence>
<sequence>MKDVAKGDGVLRVWETIIMALVRDASWQVSWRLRQLLFCVKAWSGTRERERKKHCVFGWIVCLPYVLPVTNKASRIHSMHLFHDMFGMPHRTSKPFTQCLFKEPDS</sequence>
<dbReference type="AlphaFoldDB" id="A0A6A6W0Y5"/>
<dbReference type="GeneID" id="54491126"/>
<protein>
    <submittedName>
        <fullName evidence="1">Uncharacterized protein</fullName>
    </submittedName>
</protein>
<dbReference type="RefSeq" id="XP_033598654.1">
    <property type="nucleotide sequence ID" value="XM_033750072.1"/>
</dbReference>
<name>A0A6A6W0Y5_9PEZI</name>
<proteinExistence type="predicted"/>
<keyword evidence="2" id="KW-1185">Reference proteome</keyword>
<accession>A0A6A6W0Y5</accession>
<evidence type="ECO:0000313" key="2">
    <source>
        <dbReference type="Proteomes" id="UP000799437"/>
    </source>
</evidence>
<gene>
    <name evidence="1" type="ORF">EJ05DRAFT_93400</name>
</gene>
<dbReference type="Proteomes" id="UP000799437">
    <property type="component" value="Unassembled WGS sequence"/>
</dbReference>
<reference evidence="1" key="1">
    <citation type="journal article" date="2020" name="Stud. Mycol.">
        <title>101 Dothideomycetes genomes: a test case for predicting lifestyles and emergence of pathogens.</title>
        <authorList>
            <person name="Haridas S."/>
            <person name="Albert R."/>
            <person name="Binder M."/>
            <person name="Bloem J."/>
            <person name="Labutti K."/>
            <person name="Salamov A."/>
            <person name="Andreopoulos B."/>
            <person name="Baker S."/>
            <person name="Barry K."/>
            <person name="Bills G."/>
            <person name="Bluhm B."/>
            <person name="Cannon C."/>
            <person name="Castanera R."/>
            <person name="Culley D."/>
            <person name="Daum C."/>
            <person name="Ezra D."/>
            <person name="Gonzalez J."/>
            <person name="Henrissat B."/>
            <person name="Kuo A."/>
            <person name="Liang C."/>
            <person name="Lipzen A."/>
            <person name="Lutzoni F."/>
            <person name="Magnuson J."/>
            <person name="Mondo S."/>
            <person name="Nolan M."/>
            <person name="Ohm R."/>
            <person name="Pangilinan J."/>
            <person name="Park H.-J."/>
            <person name="Ramirez L."/>
            <person name="Alfaro M."/>
            <person name="Sun H."/>
            <person name="Tritt A."/>
            <person name="Yoshinaga Y."/>
            <person name="Zwiers L.-H."/>
            <person name="Turgeon B."/>
            <person name="Goodwin S."/>
            <person name="Spatafora J."/>
            <person name="Crous P."/>
            <person name="Grigoriev I."/>
        </authorList>
    </citation>
    <scope>NUCLEOTIDE SEQUENCE</scope>
    <source>
        <strain evidence="1">CBS 121739</strain>
    </source>
</reference>
<dbReference type="EMBL" id="ML996576">
    <property type="protein sequence ID" value="KAF2756203.1"/>
    <property type="molecule type" value="Genomic_DNA"/>
</dbReference>
<organism evidence="1 2">
    <name type="scientific">Pseudovirgaria hyperparasitica</name>
    <dbReference type="NCBI Taxonomy" id="470096"/>
    <lineage>
        <taxon>Eukaryota</taxon>
        <taxon>Fungi</taxon>
        <taxon>Dikarya</taxon>
        <taxon>Ascomycota</taxon>
        <taxon>Pezizomycotina</taxon>
        <taxon>Dothideomycetes</taxon>
        <taxon>Dothideomycetes incertae sedis</taxon>
        <taxon>Acrospermales</taxon>
        <taxon>Acrospermaceae</taxon>
        <taxon>Pseudovirgaria</taxon>
    </lineage>
</organism>